<gene>
    <name evidence="2" type="ORF">LGLO00237_LOCUS1575</name>
</gene>
<evidence type="ECO:0000256" key="1">
    <source>
        <dbReference type="SAM" id="Phobius"/>
    </source>
</evidence>
<keyword evidence="1" id="KW-0812">Transmembrane</keyword>
<feature type="transmembrane region" description="Helical" evidence="1">
    <location>
        <begin position="78"/>
        <end position="97"/>
    </location>
</feature>
<keyword evidence="1" id="KW-1133">Transmembrane helix</keyword>
<protein>
    <submittedName>
        <fullName evidence="2">Uncharacterized protein</fullName>
    </submittedName>
</protein>
<dbReference type="AlphaFoldDB" id="A0A6U3E295"/>
<proteinExistence type="predicted"/>
<evidence type="ECO:0000313" key="2">
    <source>
        <dbReference type="EMBL" id="CAE0645994.1"/>
    </source>
</evidence>
<organism evidence="2">
    <name type="scientific">Lotharella globosa</name>
    <dbReference type="NCBI Taxonomy" id="91324"/>
    <lineage>
        <taxon>Eukaryota</taxon>
        <taxon>Sar</taxon>
        <taxon>Rhizaria</taxon>
        <taxon>Cercozoa</taxon>
        <taxon>Chlorarachniophyceae</taxon>
        <taxon>Lotharella</taxon>
    </lineage>
</organism>
<sequence length="285" mass="32266">MNSEPTYSEAEGTFVRDPALFKQAKLEKRKSFRRAIILANMISVANCLAYFFGMMDLINFWRTELFCVHLMKLVSEILYNHFGLDLFVHHLCMLMFYVGCPTSLLWLGPQGCTIHIPLMFQNLFFLHRGNDQYLRLWSGLFWSMWLPVVSYRNSVAVFLGLQQISTGEKYGRLLIALGSLGATLDMFWTWEFIAAQVKKHPQESGWAITVSSFYKSPTCLAQLACGSLLAYTVIGGADIPKLTFLVFALSVAAVLNVRNFQRFLEASARPENSTKKCFSTEAAAS</sequence>
<feature type="transmembrane region" description="Helical" evidence="1">
    <location>
        <begin position="173"/>
        <end position="190"/>
    </location>
</feature>
<dbReference type="EMBL" id="HBIV01002308">
    <property type="protein sequence ID" value="CAE0645994.1"/>
    <property type="molecule type" value="Transcribed_RNA"/>
</dbReference>
<accession>A0A6U3E295</accession>
<feature type="transmembrane region" description="Helical" evidence="1">
    <location>
        <begin position="239"/>
        <end position="257"/>
    </location>
</feature>
<keyword evidence="1" id="KW-0472">Membrane</keyword>
<name>A0A6U3E295_9EUKA</name>
<reference evidence="2" key="1">
    <citation type="submission" date="2021-01" db="EMBL/GenBank/DDBJ databases">
        <authorList>
            <person name="Corre E."/>
            <person name="Pelletier E."/>
            <person name="Niang G."/>
            <person name="Scheremetjew M."/>
            <person name="Finn R."/>
            <person name="Kale V."/>
            <person name="Holt S."/>
            <person name="Cochrane G."/>
            <person name="Meng A."/>
            <person name="Brown T."/>
            <person name="Cohen L."/>
        </authorList>
    </citation>
    <scope>NUCLEOTIDE SEQUENCE</scope>
    <source>
        <strain evidence="2">CCCM811</strain>
    </source>
</reference>
<feature type="transmembrane region" description="Helical" evidence="1">
    <location>
        <begin position="35"/>
        <end position="58"/>
    </location>
</feature>